<proteinExistence type="inferred from homology"/>
<dbReference type="PANTHER" id="PTHR19139:SF199">
    <property type="entry name" value="MIP17260P"/>
    <property type="match status" value="1"/>
</dbReference>
<dbReference type="OrthoDB" id="9807293at2"/>
<comment type="caution">
    <text evidence="8">The sequence shown here is derived from an EMBL/GenBank/DDBJ whole genome shotgun (WGS) entry which is preliminary data.</text>
</comment>
<dbReference type="EMBL" id="QLNP01000047">
    <property type="protein sequence ID" value="RAM38623.1"/>
    <property type="molecule type" value="Genomic_DNA"/>
</dbReference>
<evidence type="ECO:0000256" key="4">
    <source>
        <dbReference type="ARBA" id="ARBA00022989"/>
    </source>
</evidence>
<dbReference type="SUPFAM" id="SSF81338">
    <property type="entry name" value="Aquaporin-like"/>
    <property type="match status" value="1"/>
</dbReference>
<feature type="transmembrane region" description="Helical" evidence="7">
    <location>
        <begin position="122"/>
        <end position="143"/>
    </location>
</feature>
<feature type="transmembrane region" description="Helical" evidence="7">
    <location>
        <begin position="12"/>
        <end position="30"/>
    </location>
</feature>
<keyword evidence="6" id="KW-0813">Transport</keyword>
<accession>A0A328HNL2</accession>
<feature type="transmembrane region" description="Helical" evidence="7">
    <location>
        <begin position="186"/>
        <end position="212"/>
    </location>
</feature>
<evidence type="ECO:0000256" key="1">
    <source>
        <dbReference type="ARBA" id="ARBA00004141"/>
    </source>
</evidence>
<gene>
    <name evidence="8" type="ORF">DBZ45_03995</name>
</gene>
<dbReference type="GO" id="GO:0015250">
    <property type="term" value="F:water channel activity"/>
    <property type="evidence" value="ECO:0007669"/>
    <property type="project" value="TreeGrafter"/>
</dbReference>
<dbReference type="InterPro" id="IPR000425">
    <property type="entry name" value="MIP"/>
</dbReference>
<evidence type="ECO:0000256" key="2">
    <source>
        <dbReference type="ARBA" id="ARBA00006175"/>
    </source>
</evidence>
<dbReference type="InterPro" id="IPR034294">
    <property type="entry name" value="Aquaporin_transptr"/>
</dbReference>
<evidence type="ECO:0000256" key="7">
    <source>
        <dbReference type="SAM" id="Phobius"/>
    </source>
</evidence>
<feature type="transmembrane region" description="Helical" evidence="7">
    <location>
        <begin position="85"/>
        <end position="107"/>
    </location>
</feature>
<protein>
    <submittedName>
        <fullName evidence="8">Aquaporin family protein</fullName>
    </submittedName>
</protein>
<feature type="transmembrane region" description="Helical" evidence="7">
    <location>
        <begin position="50"/>
        <end position="73"/>
    </location>
</feature>
<dbReference type="InterPro" id="IPR023271">
    <property type="entry name" value="Aquaporin-like"/>
</dbReference>
<dbReference type="Proteomes" id="UP000249166">
    <property type="component" value="Unassembled WGS sequence"/>
</dbReference>
<evidence type="ECO:0000313" key="9">
    <source>
        <dbReference type="Proteomes" id="UP000249166"/>
    </source>
</evidence>
<comment type="similarity">
    <text evidence="2 6">Belongs to the MIP/aquaporin (TC 1.A.8) family.</text>
</comment>
<name>A0A328HNL2_ARTGO</name>
<feature type="transmembrane region" description="Helical" evidence="7">
    <location>
        <begin position="150"/>
        <end position="166"/>
    </location>
</feature>
<dbReference type="Gene3D" id="1.20.1080.10">
    <property type="entry name" value="Glycerol uptake facilitator protein"/>
    <property type="match status" value="2"/>
</dbReference>
<evidence type="ECO:0000256" key="6">
    <source>
        <dbReference type="RuleBase" id="RU000477"/>
    </source>
</evidence>
<evidence type="ECO:0000256" key="5">
    <source>
        <dbReference type="ARBA" id="ARBA00023136"/>
    </source>
</evidence>
<sequence>MSTLARRAAAEFTGTAFLVMAVVGSGMMASRLSPDDVGLQLLQNSLATGAALVALIVALQPVSASFNPVVTLAERVLGVLDTRTAAGLIAAQLAGGLAGSVLANLMFGLDAVTFSSHERAGAGLWLGEVMATAGLLVIVFGTLRSGRTDRVAFAVGGYITAAYWFTSSTSFANPAVTIARTITDTFAGIAPASAPAFVLAQLLGGAVGFVLVRALYPAAPALEPAVDEPALEPVNEHPLAKDQSR</sequence>
<evidence type="ECO:0000313" key="8">
    <source>
        <dbReference type="EMBL" id="RAM38623.1"/>
    </source>
</evidence>
<dbReference type="PRINTS" id="PR00783">
    <property type="entry name" value="MINTRINSICP"/>
</dbReference>
<evidence type="ECO:0000256" key="3">
    <source>
        <dbReference type="ARBA" id="ARBA00022692"/>
    </source>
</evidence>
<dbReference type="Pfam" id="PF00230">
    <property type="entry name" value="MIP"/>
    <property type="match status" value="1"/>
</dbReference>
<keyword evidence="5 7" id="KW-0472">Membrane</keyword>
<reference evidence="8 9" key="1">
    <citation type="submission" date="2018-04" db="EMBL/GenBank/DDBJ databases">
        <title>Bacteria isolated from cave deposits of Manipur.</title>
        <authorList>
            <person name="Sahoo D."/>
            <person name="Sarangthem I."/>
            <person name="Nandeibam J."/>
        </authorList>
    </citation>
    <scope>NUCLEOTIDE SEQUENCE [LARGE SCALE GENOMIC DNA]</scope>
    <source>
        <strain evidence="9">mrc11</strain>
    </source>
</reference>
<dbReference type="PANTHER" id="PTHR19139">
    <property type="entry name" value="AQUAPORIN TRANSPORTER"/>
    <property type="match status" value="1"/>
</dbReference>
<dbReference type="RefSeq" id="WP_111902662.1">
    <property type="nucleotide sequence ID" value="NZ_QLNP01000047.1"/>
</dbReference>
<keyword evidence="4 7" id="KW-1133">Transmembrane helix</keyword>
<keyword evidence="3 6" id="KW-0812">Transmembrane</keyword>
<dbReference type="GO" id="GO:0005886">
    <property type="term" value="C:plasma membrane"/>
    <property type="evidence" value="ECO:0007669"/>
    <property type="project" value="TreeGrafter"/>
</dbReference>
<organism evidence="8 9">
    <name type="scientific">Arthrobacter globiformis</name>
    <dbReference type="NCBI Taxonomy" id="1665"/>
    <lineage>
        <taxon>Bacteria</taxon>
        <taxon>Bacillati</taxon>
        <taxon>Actinomycetota</taxon>
        <taxon>Actinomycetes</taxon>
        <taxon>Micrococcales</taxon>
        <taxon>Micrococcaceae</taxon>
        <taxon>Arthrobacter</taxon>
    </lineage>
</organism>
<comment type="subcellular location">
    <subcellularLocation>
        <location evidence="1">Membrane</location>
        <topology evidence="1">Multi-pass membrane protein</topology>
    </subcellularLocation>
</comment>
<dbReference type="AlphaFoldDB" id="A0A328HNL2"/>